<dbReference type="NCBIfam" id="TIGR02945">
    <property type="entry name" value="SUF_assoc"/>
    <property type="match status" value="1"/>
</dbReference>
<dbReference type="Pfam" id="PF01883">
    <property type="entry name" value="FeS_assembly_P"/>
    <property type="match status" value="1"/>
</dbReference>
<dbReference type="InterPro" id="IPR052339">
    <property type="entry name" value="Fe-S_Maturation_MIP18"/>
</dbReference>
<dbReference type="EMBL" id="BMYV01000001">
    <property type="protein sequence ID" value="GGX59152.1"/>
    <property type="molecule type" value="Genomic_DNA"/>
</dbReference>
<feature type="domain" description="MIP18 family-like" evidence="1">
    <location>
        <begin position="59"/>
        <end position="130"/>
    </location>
</feature>
<organism evidence="2 3">
    <name type="scientific">Litorimonas cladophorae</name>
    <dbReference type="NCBI Taxonomy" id="1220491"/>
    <lineage>
        <taxon>Bacteria</taxon>
        <taxon>Pseudomonadati</taxon>
        <taxon>Pseudomonadota</taxon>
        <taxon>Alphaproteobacteria</taxon>
        <taxon>Maricaulales</taxon>
        <taxon>Robiginitomaculaceae</taxon>
    </lineage>
</organism>
<dbReference type="SUPFAM" id="SSF117916">
    <property type="entry name" value="Fe-S cluster assembly (FSCA) domain-like"/>
    <property type="match status" value="1"/>
</dbReference>
<evidence type="ECO:0000259" key="1">
    <source>
        <dbReference type="Pfam" id="PF01883"/>
    </source>
</evidence>
<dbReference type="PANTHER" id="PTHR42831:SF1">
    <property type="entry name" value="FE-S PROTEIN MATURATION AUXILIARY FACTOR YITW"/>
    <property type="match status" value="1"/>
</dbReference>
<proteinExistence type="predicted"/>
<dbReference type="RefSeq" id="WP_233349766.1">
    <property type="nucleotide sequence ID" value="NZ_BMYV01000001.1"/>
</dbReference>
<reference evidence="2 3" key="1">
    <citation type="journal article" date="2014" name="Int. J. Syst. Evol. Microbiol.">
        <title>Complete genome sequence of Corynebacterium casei LMG S-19264T (=DSM 44701T), isolated from a smear-ripened cheese.</title>
        <authorList>
            <consortium name="US DOE Joint Genome Institute (JGI-PGF)"/>
            <person name="Walter F."/>
            <person name="Albersmeier A."/>
            <person name="Kalinowski J."/>
            <person name="Ruckert C."/>
        </authorList>
    </citation>
    <scope>NUCLEOTIDE SEQUENCE [LARGE SCALE GENOMIC DNA]</scope>
    <source>
        <strain evidence="2 3">KCTC 23968</strain>
    </source>
</reference>
<accession>A0A918NDC3</accession>
<keyword evidence="3" id="KW-1185">Reference proteome</keyword>
<evidence type="ECO:0000313" key="2">
    <source>
        <dbReference type="EMBL" id="GGX59152.1"/>
    </source>
</evidence>
<dbReference type="InterPro" id="IPR034904">
    <property type="entry name" value="FSCA_dom_sf"/>
</dbReference>
<dbReference type="InterPro" id="IPR014291">
    <property type="entry name" value="SUF_FeS_clus_asmbl-assoc"/>
</dbReference>
<comment type="caution">
    <text evidence="2">The sequence shown here is derived from an EMBL/GenBank/DDBJ whole genome shotgun (WGS) entry which is preliminary data.</text>
</comment>
<gene>
    <name evidence="2" type="ORF">GCM10011309_05910</name>
</gene>
<dbReference type="AlphaFoldDB" id="A0A918NDC3"/>
<dbReference type="PANTHER" id="PTHR42831">
    <property type="entry name" value="FE-S PROTEIN MATURATION AUXILIARY FACTOR YITW"/>
    <property type="match status" value="1"/>
</dbReference>
<name>A0A918NDC3_9PROT</name>
<dbReference type="Gene3D" id="3.30.300.130">
    <property type="entry name" value="Fe-S cluster assembly (FSCA)"/>
    <property type="match status" value="1"/>
</dbReference>
<dbReference type="Proteomes" id="UP000600865">
    <property type="component" value="Unassembled WGS sequence"/>
</dbReference>
<protein>
    <submittedName>
        <fullName evidence="2">SUF system Fe-S cluster assembly protein</fullName>
    </submittedName>
</protein>
<evidence type="ECO:0000313" key="3">
    <source>
        <dbReference type="Proteomes" id="UP000600865"/>
    </source>
</evidence>
<dbReference type="InterPro" id="IPR002744">
    <property type="entry name" value="MIP18-like"/>
</dbReference>
<sequence length="154" mass="17052">MDNTMTDRARQAEALANAQIPGLESHKEPVAAEATRDIVDVSGAPIEAPTEEEIERITTDVVGQLKSVYDPEIPTDIYELGLIYKVELEDDRTLKVLMTLTAPGCPVAGEMPVWVQEACEVVAGVRRVKVDMTFDPPWTPDRMSDEARLELNML</sequence>